<dbReference type="AlphaFoldDB" id="A0A2V5IQJ7"/>
<keyword evidence="2 8" id="KW-0645">Protease</keyword>
<evidence type="ECO:0000256" key="6">
    <source>
        <dbReference type="ARBA" id="ARBA00023049"/>
    </source>
</evidence>
<comment type="subcellular location">
    <subcellularLocation>
        <location evidence="8">Secreted</location>
    </subcellularLocation>
</comment>
<protein>
    <recommendedName>
        <fullName evidence="8">Neutral metalloproteinase</fullName>
        <ecNumber evidence="8">3.4.24.-</ecNumber>
    </recommendedName>
</protein>
<proteinExistence type="inferred from homology"/>
<dbReference type="SUPFAM" id="SSF55486">
    <property type="entry name" value="Metalloproteases ('zincins'), catalytic domain"/>
    <property type="match status" value="1"/>
</dbReference>
<evidence type="ECO:0000256" key="7">
    <source>
        <dbReference type="PIRSR" id="PIRSR623612-1"/>
    </source>
</evidence>
<evidence type="ECO:0000256" key="3">
    <source>
        <dbReference type="ARBA" id="ARBA00022723"/>
    </source>
</evidence>
<dbReference type="GO" id="GO:0006508">
    <property type="term" value="P:proteolysis"/>
    <property type="evidence" value="ECO:0007669"/>
    <property type="project" value="UniProtKB-KW"/>
</dbReference>
<sequence>MEEATMKHNNGSILCSIAPPDLLGRLAVEGTPKQREAAVRALATSAAIRSQRAVMGRINRQLRLNIGQMIGFAVTPERRLTVYDNQHQGRTFLPGVQMRGWEEPPVKDEAVNQAYDGSNATYEFYRDIFDRNSLDGAGLELISSVHYGVAFDNAFWDGAQMVYGDGSGRIFQIGGLTRSLDVIAHELTHGITELTAGLIYSKQPGALNESFSDVFGSLVKQYSLGQSAADADWLIGGGILLPALGTALRSMLHPGTAYSGDRQPGHMDNYVDLPDDNDPRNDNGGVHINSGIPNRAFALAALALGGNAWDKAGRIWYQALTTRLRPNSQFKEAAQATVDLAGTLFSSSERDAVHGAWKEVGVLS</sequence>
<dbReference type="GO" id="GO:0046872">
    <property type="term" value="F:metal ion binding"/>
    <property type="evidence" value="ECO:0007669"/>
    <property type="project" value="UniProtKB-UniRule"/>
</dbReference>
<gene>
    <name evidence="11" type="ORF">CVS30_08395</name>
</gene>
<dbReference type="InterPro" id="IPR023612">
    <property type="entry name" value="Peptidase_M4"/>
</dbReference>
<dbReference type="Gene3D" id="3.10.170.10">
    <property type="match status" value="1"/>
</dbReference>
<dbReference type="GO" id="GO:0005576">
    <property type="term" value="C:extracellular region"/>
    <property type="evidence" value="ECO:0007669"/>
    <property type="project" value="UniProtKB-SubCell"/>
</dbReference>
<organism evidence="11 12">
    <name type="scientific">Arthrobacter psychrolactophilus</name>
    <dbReference type="NCBI Taxonomy" id="92442"/>
    <lineage>
        <taxon>Bacteria</taxon>
        <taxon>Bacillati</taxon>
        <taxon>Actinomycetota</taxon>
        <taxon>Actinomycetes</taxon>
        <taxon>Micrococcales</taxon>
        <taxon>Micrococcaceae</taxon>
        <taxon>Arthrobacter</taxon>
    </lineage>
</organism>
<dbReference type="Gene3D" id="1.10.390.10">
    <property type="entry name" value="Neutral Protease Domain 2"/>
    <property type="match status" value="1"/>
</dbReference>
<dbReference type="EC" id="3.4.24.-" evidence="8"/>
<dbReference type="InterPro" id="IPR027268">
    <property type="entry name" value="Peptidase_M4/M1_CTD_sf"/>
</dbReference>
<comment type="similarity">
    <text evidence="1 8">Belongs to the peptidase M4 family.</text>
</comment>
<keyword evidence="12" id="KW-1185">Reference proteome</keyword>
<evidence type="ECO:0000313" key="12">
    <source>
        <dbReference type="Proteomes" id="UP000247980"/>
    </source>
</evidence>
<dbReference type="EMBL" id="QJVC01000005">
    <property type="protein sequence ID" value="PYI38838.1"/>
    <property type="molecule type" value="Genomic_DNA"/>
</dbReference>
<dbReference type="Proteomes" id="UP000247980">
    <property type="component" value="Unassembled WGS sequence"/>
</dbReference>
<evidence type="ECO:0000256" key="4">
    <source>
        <dbReference type="ARBA" id="ARBA00022801"/>
    </source>
</evidence>
<keyword evidence="6 8" id="KW-0482">Metalloprotease</keyword>
<comment type="cofactor">
    <cofactor evidence="8">
        <name>Zn(2+)</name>
        <dbReference type="ChEBI" id="CHEBI:29105"/>
    </cofactor>
</comment>
<comment type="function">
    <text evidence="8">Extracellular zinc metalloprotease.</text>
</comment>
<comment type="caution">
    <text evidence="11">The sequence shown here is derived from an EMBL/GenBank/DDBJ whole genome shotgun (WGS) entry which is preliminary data.</text>
</comment>
<accession>A0A2V5IQJ7</accession>
<dbReference type="InterPro" id="IPR013856">
    <property type="entry name" value="Peptidase_M4_domain"/>
</dbReference>
<dbReference type="PANTHER" id="PTHR43579:SF1">
    <property type="entry name" value="NEUTRAL METALLOPROTEINASE"/>
    <property type="match status" value="1"/>
</dbReference>
<feature type="active site" description="Proton donor" evidence="7">
    <location>
        <position position="287"/>
    </location>
</feature>
<keyword evidence="3" id="KW-0479">Metal-binding</keyword>
<dbReference type="Pfam" id="PF02868">
    <property type="entry name" value="Peptidase_M4_C"/>
    <property type="match status" value="1"/>
</dbReference>
<dbReference type="PRINTS" id="PR00730">
    <property type="entry name" value="THERMOLYSIN"/>
</dbReference>
<feature type="domain" description="Peptidase M4 C-terminal" evidence="10">
    <location>
        <begin position="196"/>
        <end position="362"/>
    </location>
</feature>
<dbReference type="InterPro" id="IPR001570">
    <property type="entry name" value="Peptidase_M4_C_domain"/>
</dbReference>
<name>A0A2V5IQJ7_9MICC</name>
<dbReference type="PANTHER" id="PTHR43579">
    <property type="match status" value="1"/>
</dbReference>
<feature type="domain" description="Peptidase M4" evidence="9">
    <location>
        <begin position="101"/>
        <end position="193"/>
    </location>
</feature>
<evidence type="ECO:0000313" key="11">
    <source>
        <dbReference type="EMBL" id="PYI38838.1"/>
    </source>
</evidence>
<evidence type="ECO:0000256" key="2">
    <source>
        <dbReference type="ARBA" id="ARBA00022670"/>
    </source>
</evidence>
<keyword evidence="5 8" id="KW-0862">Zinc</keyword>
<keyword evidence="8" id="KW-0964">Secreted</keyword>
<reference evidence="11 12" key="1">
    <citation type="submission" date="2018-05" db="EMBL/GenBank/DDBJ databases">
        <title>Genetic diversity of glacier-inhabiting Cryobacterium bacteria in China and description of Cryobacterium mengkeensis sp. nov. and Arthrobacter glacialis sp. nov.</title>
        <authorList>
            <person name="Liu Q."/>
            <person name="Xin Y.-H."/>
        </authorList>
    </citation>
    <scope>NUCLEOTIDE SEQUENCE [LARGE SCALE GENOMIC DNA]</scope>
    <source>
        <strain evidence="11 12">B7</strain>
    </source>
</reference>
<feature type="active site" evidence="7">
    <location>
        <position position="186"/>
    </location>
</feature>
<dbReference type="CDD" id="cd09597">
    <property type="entry name" value="M4_TLP"/>
    <property type="match status" value="1"/>
</dbReference>
<evidence type="ECO:0000256" key="8">
    <source>
        <dbReference type="RuleBase" id="RU366073"/>
    </source>
</evidence>
<dbReference type="Pfam" id="PF01447">
    <property type="entry name" value="Peptidase_M4"/>
    <property type="match status" value="1"/>
</dbReference>
<evidence type="ECO:0000256" key="5">
    <source>
        <dbReference type="ARBA" id="ARBA00022833"/>
    </source>
</evidence>
<keyword evidence="4 8" id="KW-0378">Hydrolase</keyword>
<dbReference type="GO" id="GO:0004222">
    <property type="term" value="F:metalloendopeptidase activity"/>
    <property type="evidence" value="ECO:0007669"/>
    <property type="project" value="UniProtKB-UniRule"/>
</dbReference>
<dbReference type="InterPro" id="IPR052759">
    <property type="entry name" value="Metalloprotease_M4"/>
</dbReference>
<evidence type="ECO:0000256" key="1">
    <source>
        <dbReference type="ARBA" id="ARBA00009388"/>
    </source>
</evidence>
<evidence type="ECO:0000259" key="10">
    <source>
        <dbReference type="Pfam" id="PF02868"/>
    </source>
</evidence>
<dbReference type="OrthoDB" id="291295at2"/>
<evidence type="ECO:0000259" key="9">
    <source>
        <dbReference type="Pfam" id="PF01447"/>
    </source>
</evidence>